<comment type="caution">
    <text evidence="2">The sequence shown here is derived from an EMBL/GenBank/DDBJ whole genome shotgun (WGS) entry which is preliminary data.</text>
</comment>
<feature type="transmembrane region" description="Helical" evidence="1">
    <location>
        <begin position="12"/>
        <end position="31"/>
    </location>
</feature>
<dbReference type="AlphaFoldDB" id="J9G8K2"/>
<keyword evidence="1" id="KW-0812">Transmembrane</keyword>
<evidence type="ECO:0000256" key="1">
    <source>
        <dbReference type="SAM" id="Phobius"/>
    </source>
</evidence>
<reference evidence="2" key="1">
    <citation type="journal article" date="2012" name="PLoS ONE">
        <title>Gene sets for utilization of primary and secondary nutrition supplies in the distal gut of endangered iberian lynx.</title>
        <authorList>
            <person name="Alcaide M."/>
            <person name="Messina E."/>
            <person name="Richter M."/>
            <person name="Bargiela R."/>
            <person name="Peplies J."/>
            <person name="Huws S.A."/>
            <person name="Newbold C.J."/>
            <person name="Golyshin P.N."/>
            <person name="Simon M.A."/>
            <person name="Lopez G."/>
            <person name="Yakimov M.M."/>
            <person name="Ferrer M."/>
        </authorList>
    </citation>
    <scope>NUCLEOTIDE SEQUENCE</scope>
</reference>
<dbReference type="EMBL" id="AMCI01002123">
    <property type="protein sequence ID" value="EJX03537.1"/>
    <property type="molecule type" value="Genomic_DNA"/>
</dbReference>
<accession>J9G8K2</accession>
<proteinExistence type="predicted"/>
<sequence>MVIFACNTASNVLRLFVSFIISIINRITGFIHGETICFLESVRSLVTGRRRTTFMQHIVPFDTLAIRKHNFVLNTIHFISLGPLFSNCRHRIFIAYCCTFCFGNLLGFSFRISLFNCLSMESCVLLCHFFTLSLADLRLLSSYGLPIFNGVLRFVNLFLMLLLSLLILHNAGAHLRPAATLYFFKSFVSLVKLQLHKFVSLVSVKS</sequence>
<keyword evidence="1" id="KW-1133">Transmembrane helix</keyword>
<feature type="transmembrane region" description="Helical" evidence="1">
    <location>
        <begin position="92"/>
        <end position="110"/>
    </location>
</feature>
<organism evidence="2">
    <name type="scientific">gut metagenome</name>
    <dbReference type="NCBI Taxonomy" id="749906"/>
    <lineage>
        <taxon>unclassified sequences</taxon>
        <taxon>metagenomes</taxon>
        <taxon>organismal metagenomes</taxon>
    </lineage>
</organism>
<feature type="transmembrane region" description="Helical" evidence="1">
    <location>
        <begin position="122"/>
        <end position="141"/>
    </location>
</feature>
<protein>
    <submittedName>
        <fullName evidence="2">Membrane protein</fullName>
    </submittedName>
</protein>
<name>J9G8K2_9ZZZZ</name>
<gene>
    <name evidence="2" type="ORF">EVA_08352</name>
</gene>
<evidence type="ECO:0000313" key="2">
    <source>
        <dbReference type="EMBL" id="EJX03537.1"/>
    </source>
</evidence>
<keyword evidence="1" id="KW-0472">Membrane</keyword>
<feature type="transmembrane region" description="Helical" evidence="1">
    <location>
        <begin position="147"/>
        <end position="168"/>
    </location>
</feature>